<dbReference type="GO" id="GO:0001725">
    <property type="term" value="C:stress fiber"/>
    <property type="evidence" value="ECO:0007669"/>
    <property type="project" value="TreeGrafter"/>
</dbReference>
<evidence type="ECO:0000256" key="3">
    <source>
        <dbReference type="ARBA" id="ARBA00022833"/>
    </source>
</evidence>
<dbReference type="SUPFAM" id="SSF57716">
    <property type="entry name" value="Glucocorticoid receptor-like (DNA-binding domain)"/>
    <property type="match status" value="3"/>
</dbReference>
<sequence>MSSSVPDNCCKCGEGISNERPGCTALDQMFHVACFTCNECGKQLAGASFYNVDGRPLCEQDYKNSLERCVSCGEPIMTKLLRASGSTYHPACFVCSVCKKCLDGVPFTVDSANNIHCVACFHHCYPLDQHLYCKSCNGKRLIALSRAA</sequence>
<dbReference type="PROSITE" id="PS00478">
    <property type="entry name" value="LIM_DOMAIN_1"/>
    <property type="match status" value="2"/>
</dbReference>
<evidence type="ECO:0000256" key="5">
    <source>
        <dbReference type="PROSITE-ProRule" id="PRU00125"/>
    </source>
</evidence>
<dbReference type="GO" id="GO:0046872">
    <property type="term" value="F:metal ion binding"/>
    <property type="evidence" value="ECO:0007669"/>
    <property type="project" value="UniProtKB-KW"/>
</dbReference>
<evidence type="ECO:0000313" key="7">
    <source>
        <dbReference type="EMBL" id="ADY46279.1"/>
    </source>
</evidence>
<feature type="domain" description="LIM zinc-binding" evidence="6">
    <location>
        <begin position="7"/>
        <end position="68"/>
    </location>
</feature>
<protein>
    <submittedName>
        <fullName evidence="7">Lipoma-preferred partner</fullName>
    </submittedName>
</protein>
<dbReference type="Pfam" id="PF00412">
    <property type="entry name" value="LIM"/>
    <property type="match status" value="2"/>
</dbReference>
<dbReference type="SMART" id="SM00132">
    <property type="entry name" value="LIM"/>
    <property type="match status" value="2"/>
</dbReference>
<evidence type="ECO:0000256" key="1">
    <source>
        <dbReference type="ARBA" id="ARBA00022723"/>
    </source>
</evidence>
<keyword evidence="3 5" id="KW-0862">Zinc</keyword>
<dbReference type="PANTHER" id="PTHR24207:SF2">
    <property type="entry name" value="ZYX102 PROTEIN"/>
    <property type="match status" value="1"/>
</dbReference>
<dbReference type="GO" id="GO:0098609">
    <property type="term" value="P:cell-cell adhesion"/>
    <property type="evidence" value="ECO:0007669"/>
    <property type="project" value="TreeGrafter"/>
</dbReference>
<reference evidence="7" key="1">
    <citation type="journal article" date="2011" name="Genome Res.">
        <title>Deep small RNA sequencing from the nematode Ascaris reveals conservation, functional diversification, and novel developmental profiles.</title>
        <authorList>
            <person name="Wang J."/>
            <person name="Czech B."/>
            <person name="Crunk A."/>
            <person name="Wallace A."/>
            <person name="Mitreva M."/>
            <person name="Hannon G.J."/>
            <person name="Davis R.E."/>
        </authorList>
    </citation>
    <scope>NUCLEOTIDE SEQUENCE</scope>
</reference>
<name>F1L825_ASCSU</name>
<dbReference type="InterPro" id="IPR001781">
    <property type="entry name" value="Znf_LIM"/>
</dbReference>
<evidence type="ECO:0000259" key="6">
    <source>
        <dbReference type="PROSITE" id="PS50023"/>
    </source>
</evidence>
<dbReference type="EMBL" id="JI173494">
    <property type="protein sequence ID" value="ADY46279.1"/>
    <property type="molecule type" value="mRNA"/>
</dbReference>
<evidence type="ECO:0000256" key="4">
    <source>
        <dbReference type="ARBA" id="ARBA00023038"/>
    </source>
</evidence>
<keyword evidence="2" id="KW-0677">Repeat</keyword>
<dbReference type="AlphaFoldDB" id="F1L825"/>
<keyword evidence="1 5" id="KW-0479">Metal-binding</keyword>
<keyword evidence="4 5" id="KW-0440">LIM domain</keyword>
<feature type="domain" description="LIM zinc-binding" evidence="6">
    <location>
        <begin position="69"/>
        <end position="143"/>
    </location>
</feature>
<accession>F1L825</accession>
<organism evidence="7">
    <name type="scientific">Ascaris suum</name>
    <name type="common">Pig roundworm</name>
    <name type="synonym">Ascaris lumbricoides</name>
    <dbReference type="NCBI Taxonomy" id="6253"/>
    <lineage>
        <taxon>Eukaryota</taxon>
        <taxon>Metazoa</taxon>
        <taxon>Ecdysozoa</taxon>
        <taxon>Nematoda</taxon>
        <taxon>Chromadorea</taxon>
        <taxon>Rhabditida</taxon>
        <taxon>Spirurina</taxon>
        <taxon>Ascaridomorpha</taxon>
        <taxon>Ascaridoidea</taxon>
        <taxon>Ascarididae</taxon>
        <taxon>Ascaris</taxon>
    </lineage>
</organism>
<dbReference type="PROSITE" id="PS50023">
    <property type="entry name" value="LIM_DOMAIN_2"/>
    <property type="match status" value="2"/>
</dbReference>
<proteinExistence type="evidence at transcript level"/>
<dbReference type="GO" id="GO:0005925">
    <property type="term" value="C:focal adhesion"/>
    <property type="evidence" value="ECO:0007669"/>
    <property type="project" value="TreeGrafter"/>
</dbReference>
<dbReference type="PANTHER" id="PTHR24207">
    <property type="entry name" value="ZYX102 PROTEIN"/>
    <property type="match status" value="1"/>
</dbReference>
<evidence type="ECO:0000256" key="2">
    <source>
        <dbReference type="ARBA" id="ARBA00022737"/>
    </source>
</evidence>
<dbReference type="Gene3D" id="2.10.110.10">
    <property type="entry name" value="Cysteine Rich Protein"/>
    <property type="match status" value="2"/>
</dbReference>